<feature type="domain" description="Carbohydrate kinase FGGY C-terminal" evidence="6">
    <location>
        <begin position="264"/>
        <end position="452"/>
    </location>
</feature>
<feature type="domain" description="Carbohydrate kinase FGGY N-terminal" evidence="5">
    <location>
        <begin position="14"/>
        <end position="254"/>
    </location>
</feature>
<dbReference type="RefSeq" id="WP_145909033.1">
    <property type="nucleotide sequence ID" value="NZ_BAAAMZ010000010.1"/>
</dbReference>
<gene>
    <name evidence="7" type="ORF">FHX73_12553</name>
</gene>
<evidence type="ECO:0000313" key="8">
    <source>
        <dbReference type="Proteomes" id="UP000317940"/>
    </source>
</evidence>
<dbReference type="PIRSF" id="PIRSF000538">
    <property type="entry name" value="GlpK"/>
    <property type="match status" value="1"/>
</dbReference>
<evidence type="ECO:0000313" key="7">
    <source>
        <dbReference type="EMBL" id="TWF91438.1"/>
    </source>
</evidence>
<protein>
    <submittedName>
        <fullName evidence="7">Gluconate kinase (FGGY family)</fullName>
    </submittedName>
</protein>
<dbReference type="GO" id="GO:0016773">
    <property type="term" value="F:phosphotransferase activity, alcohol group as acceptor"/>
    <property type="evidence" value="ECO:0007669"/>
    <property type="project" value="InterPro"/>
</dbReference>
<dbReference type="Gene3D" id="3.30.420.40">
    <property type="match status" value="2"/>
</dbReference>
<sequence>MTAPARTAPPSEVVIGLDVGTTAVKAVAFGVGTAWRHTGEVEYPLLQPAPGHQVQDQAVIGSAVTAALAECAARTRGSRVLAVSVSAAMHGLIGLGRDMQPLTPLVTWADSRASAQARQLHESGCAADLHRTSGAPVHPMTPLTKLMWFRQEAPELFSRVRWWIGLKDHVLHLLTGALVTELSSASGTGLLDMSARDWSAPALDLAGITAEHLPRILPSTAVLELSAAAAASTGLPAGTPVVAGAADGPLANLGTGAIAPGTVALSLGTSGAVRTVVREPFADPHGRLFCYALTETAWVVGGAISNGGVVMRWAGDVFGRDLHDDRPNDALLLDLASRAPAGSDGLIMLPYLLAERAPLWDPQLRGAFLGVRHLHTREHFVRAAMEGVALQLSAIVADLDRLGPVTSVQLTGGAFRSALWRTVIAATLDRPAYATGDAEGSALGAAVLGLHALGRTGEIGAGLTLLGAAGEVGEPIRVAPADVRAYRRNRDGLAALLGSYRSAASLFS</sequence>
<dbReference type="InterPro" id="IPR018483">
    <property type="entry name" value="Carb_kinase_FGGY_CS"/>
</dbReference>
<dbReference type="CDD" id="cd07770">
    <property type="entry name" value="ASKHA_NBD_FGGY_GntK"/>
    <property type="match status" value="1"/>
</dbReference>
<dbReference type="OrthoDB" id="9805576at2"/>
<dbReference type="SUPFAM" id="SSF53067">
    <property type="entry name" value="Actin-like ATPase domain"/>
    <property type="match status" value="2"/>
</dbReference>
<accession>A0A561TWF0</accession>
<proteinExistence type="inferred from homology"/>
<dbReference type="InterPro" id="IPR018485">
    <property type="entry name" value="FGGY_C"/>
</dbReference>
<comment type="similarity">
    <text evidence="1 4">Belongs to the FGGY kinase family.</text>
</comment>
<dbReference type="EMBL" id="VIWT01000002">
    <property type="protein sequence ID" value="TWF91438.1"/>
    <property type="molecule type" value="Genomic_DNA"/>
</dbReference>
<dbReference type="InterPro" id="IPR050406">
    <property type="entry name" value="FGGY_Carb_Kinase"/>
</dbReference>
<dbReference type="Proteomes" id="UP000317940">
    <property type="component" value="Unassembled WGS sequence"/>
</dbReference>
<keyword evidence="3 4" id="KW-0418">Kinase</keyword>
<dbReference type="GO" id="GO:0016301">
    <property type="term" value="F:kinase activity"/>
    <property type="evidence" value="ECO:0007669"/>
    <property type="project" value="UniProtKB-KW"/>
</dbReference>
<evidence type="ECO:0000256" key="1">
    <source>
        <dbReference type="ARBA" id="ARBA00009156"/>
    </source>
</evidence>
<evidence type="ECO:0000256" key="2">
    <source>
        <dbReference type="ARBA" id="ARBA00022679"/>
    </source>
</evidence>
<evidence type="ECO:0000259" key="6">
    <source>
        <dbReference type="Pfam" id="PF02782"/>
    </source>
</evidence>
<dbReference type="PROSITE" id="PS00933">
    <property type="entry name" value="FGGY_KINASES_1"/>
    <property type="match status" value="1"/>
</dbReference>
<name>A0A561TWF0_9ACTN</name>
<organism evidence="7 8">
    <name type="scientific">Kitasatospora viridis</name>
    <dbReference type="NCBI Taxonomy" id="281105"/>
    <lineage>
        <taxon>Bacteria</taxon>
        <taxon>Bacillati</taxon>
        <taxon>Actinomycetota</taxon>
        <taxon>Actinomycetes</taxon>
        <taxon>Kitasatosporales</taxon>
        <taxon>Streptomycetaceae</taxon>
        <taxon>Kitasatospora</taxon>
    </lineage>
</organism>
<dbReference type="Pfam" id="PF00370">
    <property type="entry name" value="FGGY_N"/>
    <property type="match status" value="1"/>
</dbReference>
<evidence type="ECO:0000256" key="4">
    <source>
        <dbReference type="RuleBase" id="RU003733"/>
    </source>
</evidence>
<dbReference type="PANTHER" id="PTHR43095">
    <property type="entry name" value="SUGAR KINASE"/>
    <property type="match status" value="1"/>
</dbReference>
<dbReference type="InterPro" id="IPR000577">
    <property type="entry name" value="Carb_kinase_FGGY"/>
</dbReference>
<dbReference type="PROSITE" id="PS00445">
    <property type="entry name" value="FGGY_KINASES_2"/>
    <property type="match status" value="1"/>
</dbReference>
<dbReference type="GO" id="GO:0005975">
    <property type="term" value="P:carbohydrate metabolic process"/>
    <property type="evidence" value="ECO:0007669"/>
    <property type="project" value="InterPro"/>
</dbReference>
<dbReference type="PANTHER" id="PTHR43095:SF2">
    <property type="entry name" value="GLUCONOKINASE"/>
    <property type="match status" value="1"/>
</dbReference>
<reference evidence="7 8" key="1">
    <citation type="submission" date="2019-06" db="EMBL/GenBank/DDBJ databases">
        <title>Sequencing the genomes of 1000 actinobacteria strains.</title>
        <authorList>
            <person name="Klenk H.-P."/>
        </authorList>
    </citation>
    <scope>NUCLEOTIDE SEQUENCE [LARGE SCALE GENOMIC DNA]</scope>
    <source>
        <strain evidence="7 8">DSM 44826</strain>
    </source>
</reference>
<comment type="caution">
    <text evidence="7">The sequence shown here is derived from an EMBL/GenBank/DDBJ whole genome shotgun (WGS) entry which is preliminary data.</text>
</comment>
<evidence type="ECO:0000259" key="5">
    <source>
        <dbReference type="Pfam" id="PF00370"/>
    </source>
</evidence>
<dbReference type="AlphaFoldDB" id="A0A561TWF0"/>
<dbReference type="InterPro" id="IPR018484">
    <property type="entry name" value="FGGY_N"/>
</dbReference>
<dbReference type="InterPro" id="IPR043129">
    <property type="entry name" value="ATPase_NBD"/>
</dbReference>
<keyword evidence="2 4" id="KW-0808">Transferase</keyword>
<evidence type="ECO:0000256" key="3">
    <source>
        <dbReference type="ARBA" id="ARBA00022777"/>
    </source>
</evidence>
<keyword evidence="8" id="KW-1185">Reference proteome</keyword>
<dbReference type="Pfam" id="PF02782">
    <property type="entry name" value="FGGY_C"/>
    <property type="match status" value="1"/>
</dbReference>